<accession>A0A072NLT1</accession>
<protein>
    <submittedName>
        <fullName evidence="4">Metalloendopeptidase-like membrane protein</fullName>
    </submittedName>
</protein>
<dbReference type="InterPro" id="IPR016047">
    <property type="entry name" value="M23ase_b-sheet_dom"/>
</dbReference>
<dbReference type="EMBL" id="JJRY01000009">
    <property type="protein sequence ID" value="KEF38212.1"/>
    <property type="molecule type" value="Genomic_DNA"/>
</dbReference>
<evidence type="ECO:0000259" key="3">
    <source>
        <dbReference type="Pfam" id="PF01551"/>
    </source>
</evidence>
<keyword evidence="2" id="KW-0812">Transmembrane</keyword>
<dbReference type="InterPro" id="IPR050570">
    <property type="entry name" value="Cell_wall_metabolism_enzyme"/>
</dbReference>
<dbReference type="Gene3D" id="2.70.70.10">
    <property type="entry name" value="Glucose Permease (Domain IIA)"/>
    <property type="match status" value="1"/>
</dbReference>
<feature type="domain" description="M23ase beta-sheet core" evidence="3">
    <location>
        <begin position="124"/>
        <end position="221"/>
    </location>
</feature>
<dbReference type="OrthoDB" id="2050153at2"/>
<dbReference type="PANTHER" id="PTHR21666">
    <property type="entry name" value="PEPTIDASE-RELATED"/>
    <property type="match status" value="1"/>
</dbReference>
<dbReference type="Proteomes" id="UP000027936">
    <property type="component" value="Unassembled WGS sequence"/>
</dbReference>
<dbReference type="RefSeq" id="WP_035195957.1">
    <property type="nucleotide sequence ID" value="NZ_JJRY01000009.1"/>
</dbReference>
<keyword evidence="2" id="KW-0472">Membrane</keyword>
<dbReference type="PANTHER" id="PTHR21666:SF291">
    <property type="entry name" value="STAGE II SPORULATION PROTEIN Q"/>
    <property type="match status" value="1"/>
</dbReference>
<dbReference type="GO" id="GO:0004222">
    <property type="term" value="F:metalloendopeptidase activity"/>
    <property type="evidence" value="ECO:0007669"/>
    <property type="project" value="TreeGrafter"/>
</dbReference>
<evidence type="ECO:0000256" key="2">
    <source>
        <dbReference type="SAM" id="Phobius"/>
    </source>
</evidence>
<dbReference type="AlphaFoldDB" id="A0A072NLT1"/>
<comment type="caution">
    <text evidence="4">The sequence shown here is derived from an EMBL/GenBank/DDBJ whole genome shotgun (WGS) entry which is preliminary data.</text>
</comment>
<gene>
    <name evidence="4" type="ORF">M670_02632</name>
</gene>
<dbReference type="CDD" id="cd12797">
    <property type="entry name" value="M23_peptidase"/>
    <property type="match status" value="1"/>
</dbReference>
<dbReference type="PATRIC" id="fig|1348973.3.peg.2549"/>
<dbReference type="Pfam" id="PF01551">
    <property type="entry name" value="Peptidase_M23"/>
    <property type="match status" value="1"/>
</dbReference>
<organism evidence="4 5">
    <name type="scientific">Schinkia azotoformans MEV2011</name>
    <dbReference type="NCBI Taxonomy" id="1348973"/>
    <lineage>
        <taxon>Bacteria</taxon>
        <taxon>Bacillati</taxon>
        <taxon>Bacillota</taxon>
        <taxon>Bacilli</taxon>
        <taxon>Bacillales</taxon>
        <taxon>Bacillaceae</taxon>
        <taxon>Calidifontibacillus/Schinkia group</taxon>
        <taxon>Schinkia</taxon>
    </lineage>
</organism>
<dbReference type="SUPFAM" id="SSF51261">
    <property type="entry name" value="Duplicated hybrid motif"/>
    <property type="match status" value="1"/>
</dbReference>
<sequence length="311" mass="34198">MREEEKVTSLDSKWKRIIRKKWVLPSVYIASAALILTGVLWFQAATGNLFGTDKDEQAQNVANNQTPNYTNQEAIPVTATEENFKMPVMDEKSVVIKKEFYDNDASSEEQEAALVFYNNTYYPSTGIDIAQENGEGFDVVASLSGTVVRAENDPILGNVVEIEHENGVTTFYQSLDEMHVEAGIQVDQGDVIGTAGTSVYNKDAGIHVHFEIRQNNDPINPNDLFNKPLSEAENVATKNAAKSKESAEQVKEEGKTDAADKATEAKSADEKQPEQSEAPADKVKDQPSDKKEDKSGTEKPETDASISMNRG</sequence>
<feature type="compositionally biased region" description="Basic and acidic residues" evidence="1">
    <location>
        <begin position="242"/>
        <end position="302"/>
    </location>
</feature>
<feature type="transmembrane region" description="Helical" evidence="2">
    <location>
        <begin position="22"/>
        <end position="42"/>
    </location>
</feature>
<name>A0A072NLT1_SCHAZ</name>
<feature type="region of interest" description="Disordered" evidence="1">
    <location>
        <begin position="236"/>
        <end position="311"/>
    </location>
</feature>
<evidence type="ECO:0000313" key="4">
    <source>
        <dbReference type="EMBL" id="KEF38212.1"/>
    </source>
</evidence>
<evidence type="ECO:0000313" key="5">
    <source>
        <dbReference type="Proteomes" id="UP000027936"/>
    </source>
</evidence>
<reference evidence="4 5" key="1">
    <citation type="submission" date="2014-04" db="EMBL/GenBank/DDBJ databases">
        <title>Draft genome sequence of Bacillus azotoformans MEV2011, a (co-) denitrifying strain unable to grow in the presence of oxygen.</title>
        <authorList>
            <person name="Nielsen M."/>
            <person name="Schreiber L."/>
            <person name="Finster K."/>
            <person name="Schramm A."/>
        </authorList>
    </citation>
    <scope>NUCLEOTIDE SEQUENCE [LARGE SCALE GENOMIC DNA]</scope>
    <source>
        <strain evidence="4 5">MEV2011</strain>
    </source>
</reference>
<proteinExistence type="predicted"/>
<keyword evidence="2" id="KW-1133">Transmembrane helix</keyword>
<evidence type="ECO:0000256" key="1">
    <source>
        <dbReference type="SAM" id="MobiDB-lite"/>
    </source>
</evidence>
<dbReference type="InterPro" id="IPR011055">
    <property type="entry name" value="Dup_hybrid_motif"/>
</dbReference>